<keyword evidence="4" id="KW-0808">Transferase</keyword>
<dbReference type="InterPro" id="IPR029044">
    <property type="entry name" value="Nucleotide-diphossugar_trans"/>
</dbReference>
<evidence type="ECO:0000256" key="12">
    <source>
        <dbReference type="SAM" id="MobiDB-lite"/>
    </source>
</evidence>
<dbReference type="Pfam" id="PF03414">
    <property type="entry name" value="Glyco_transf_6"/>
    <property type="match status" value="1"/>
</dbReference>
<dbReference type="GO" id="GO:0046872">
    <property type="term" value="F:metal ion binding"/>
    <property type="evidence" value="ECO:0007669"/>
    <property type="project" value="UniProtKB-KW"/>
</dbReference>
<feature type="binding site" evidence="10">
    <location>
        <position position="491"/>
    </location>
    <ligand>
        <name>an alpha-L-fucosyl-(1-&gt;2)-beta-D-galactosyl derivative</name>
        <dbReference type="ChEBI" id="CHEBI:140327"/>
    </ligand>
</feature>
<dbReference type="SUPFAM" id="SSF48366">
    <property type="entry name" value="Ras GEF"/>
    <property type="match status" value="1"/>
</dbReference>
<evidence type="ECO:0000256" key="9">
    <source>
        <dbReference type="PIRSR" id="PIRSR605076-1"/>
    </source>
</evidence>
<feature type="binding site" evidence="11">
    <location>
        <position position="471"/>
    </location>
    <ligand>
        <name>Mn(2+)</name>
        <dbReference type="ChEBI" id="CHEBI:29035"/>
    </ligand>
</feature>
<dbReference type="GO" id="GO:0005975">
    <property type="term" value="P:carbohydrate metabolic process"/>
    <property type="evidence" value="ECO:0007669"/>
    <property type="project" value="InterPro"/>
</dbReference>
<evidence type="ECO:0000256" key="8">
    <source>
        <dbReference type="ARBA" id="ARBA00023136"/>
    </source>
</evidence>
<evidence type="ECO:0008006" key="15">
    <source>
        <dbReference type="Google" id="ProtNLM"/>
    </source>
</evidence>
<dbReference type="GO" id="GO:0031982">
    <property type="term" value="C:vesicle"/>
    <property type="evidence" value="ECO:0007669"/>
    <property type="project" value="TreeGrafter"/>
</dbReference>
<keyword evidence="11" id="KW-0464">Manganese</keyword>
<sequence>MGSHILGTSYIKHWVRTLDIPREKKLHPLPRFTFVMNINAALELRVHIMVETYHPNLVRQREDAGPSLLQGPDEQPALPDDGALCATFSRPPGTGTHDTPSYSSSLEPGQRLHQDQEESQSHHRTVRPLGVKTQNANTFHHMTSTTNCDGVLTKTASSKRVEGEGGHSRPPGEAAGAPGAAFRASDLSYVTSFLYTYRAFTPAQQALELLFKSAISSILGTRLDQYSEDFCQPPDFPCLRQLVAYVQLNMPGSWPSWSTRTSARQSRRVRSAGWALDSGNPHGRARGVYVENWLLVSYIPYYLPCPEIFNMKLQYKEEPSQPVAQSQYPQPKLLEQKPTELLTLTPWLAPIVSEGTFNAELLRHIYQPLNLTIGLTAFAVGNRYTHFVQHFLESAERFFMQGYRVHYYIFTHDPQAIPRVPLGPGRHLSVIPVPGPSQWEEASMRRMEAISVHIAKRAHREVDYLFCLDVDMAFRNPWGPETLGDLVAAIHPGYFTVPRHQFPYERRPVSTAFVAHGEGDFYYGGAVFGGRVARVYEFTRGCHMGILADKANGIMAAWQEESHLNRRFLSHKPSKVLSPEYLWDDRKPQPPSLKLIRFSTLNKDTAWLRS</sequence>
<keyword evidence="11" id="KW-0479">Metal-binding</keyword>
<accession>A0A836D2X4</accession>
<dbReference type="Gene3D" id="3.90.550.10">
    <property type="entry name" value="Spore Coat Polysaccharide Biosynthesis Protein SpsA, Chain A"/>
    <property type="match status" value="1"/>
</dbReference>
<organism evidence="13 14">
    <name type="scientific">Ovis aries</name>
    <name type="common">Sheep</name>
    <dbReference type="NCBI Taxonomy" id="9940"/>
    <lineage>
        <taxon>Eukaryota</taxon>
        <taxon>Metazoa</taxon>
        <taxon>Chordata</taxon>
        <taxon>Craniata</taxon>
        <taxon>Vertebrata</taxon>
        <taxon>Euteleostomi</taxon>
        <taxon>Mammalia</taxon>
        <taxon>Eutheria</taxon>
        <taxon>Laurasiatheria</taxon>
        <taxon>Artiodactyla</taxon>
        <taxon>Ruminantia</taxon>
        <taxon>Pecora</taxon>
        <taxon>Bovidae</taxon>
        <taxon>Caprinae</taxon>
        <taxon>Ovis</taxon>
    </lineage>
</organism>
<keyword evidence="6" id="KW-0735">Signal-anchor</keyword>
<keyword evidence="7" id="KW-1133">Transmembrane helix</keyword>
<comment type="cofactor">
    <cofactor evidence="11">
        <name>Mn(2+)</name>
        <dbReference type="ChEBI" id="CHEBI:29035"/>
    </cofactor>
    <text evidence="11">Binds 1 Mn(2+) ion per subunit.</text>
</comment>
<evidence type="ECO:0000256" key="3">
    <source>
        <dbReference type="ARBA" id="ARBA00022676"/>
    </source>
</evidence>
<keyword evidence="3" id="KW-0328">Glycosyltransferase</keyword>
<dbReference type="SUPFAM" id="SSF53448">
    <property type="entry name" value="Nucleotide-diphospho-sugar transferases"/>
    <property type="match status" value="1"/>
</dbReference>
<feature type="binding site" evidence="10">
    <location>
        <begin position="469"/>
        <end position="471"/>
    </location>
    <ligand>
        <name>UDP-N-acetyl-alpha-D-galactosamine</name>
        <dbReference type="ChEBI" id="CHEBI:67138"/>
    </ligand>
</feature>
<evidence type="ECO:0000256" key="5">
    <source>
        <dbReference type="ARBA" id="ARBA00022692"/>
    </source>
</evidence>
<name>A0A836D2X4_SHEEP</name>
<evidence type="ECO:0000313" key="13">
    <source>
        <dbReference type="EMBL" id="KAG5211011.1"/>
    </source>
</evidence>
<evidence type="ECO:0000256" key="10">
    <source>
        <dbReference type="PIRSR" id="PIRSR605076-2"/>
    </source>
</evidence>
<evidence type="ECO:0000256" key="6">
    <source>
        <dbReference type="ARBA" id="ARBA00022968"/>
    </source>
</evidence>
<feature type="binding site" evidence="10">
    <location>
        <position position="561"/>
    </location>
    <ligand>
        <name>an alpha-L-fucosyl-(1-&gt;2)-beta-D-galactosyl derivative</name>
        <dbReference type="ChEBI" id="CHEBI:140327"/>
    </ligand>
</feature>
<keyword evidence="5" id="KW-0812">Transmembrane</keyword>
<dbReference type="GO" id="GO:0016020">
    <property type="term" value="C:membrane"/>
    <property type="evidence" value="ECO:0007669"/>
    <property type="project" value="UniProtKB-SubCell"/>
</dbReference>
<dbReference type="CDD" id="cd02515">
    <property type="entry name" value="Glyco_transf_6"/>
    <property type="match status" value="1"/>
</dbReference>
<dbReference type="InterPro" id="IPR023578">
    <property type="entry name" value="Ras_GEF_dom_sf"/>
</dbReference>
<dbReference type="Proteomes" id="UP000664991">
    <property type="component" value="Unassembled WGS sequence"/>
</dbReference>
<comment type="similarity">
    <text evidence="2">Belongs to the glycosyltransferase 6 family.</text>
</comment>
<protein>
    <recommendedName>
        <fullName evidence="15">Globoside alpha-1,3-N-acetylgalactosaminyltransferase 1</fullName>
    </recommendedName>
</protein>
<feature type="binding site" evidence="10">
    <location>
        <position position="584"/>
    </location>
    <ligand>
        <name>an alpha-L-fucosyl-(1-&gt;2)-beta-D-galactosyl derivative</name>
        <dbReference type="ChEBI" id="CHEBI:140327"/>
    </ligand>
</feature>
<dbReference type="PANTHER" id="PTHR10462">
    <property type="entry name" value="GLYCOSYLTRANSFERASE-RELATED"/>
    <property type="match status" value="1"/>
</dbReference>
<dbReference type="EMBL" id="JAEMGP010000003">
    <property type="protein sequence ID" value="KAG5211011.1"/>
    <property type="molecule type" value="Genomic_DNA"/>
</dbReference>
<dbReference type="FunFam" id="3.90.550.10:FF:000022">
    <property type="entry name" value="Histo-blood group ABO system transferase"/>
    <property type="match status" value="1"/>
</dbReference>
<dbReference type="GO" id="GO:0047277">
    <property type="term" value="F:globoside alpha-N-acetylgalactosaminyltransferase activity"/>
    <property type="evidence" value="ECO:0007669"/>
    <property type="project" value="TreeGrafter"/>
</dbReference>
<comment type="subcellular location">
    <subcellularLocation>
        <location evidence="1">Membrane</location>
        <topology evidence="1">Single-pass type II membrane protein</topology>
    </subcellularLocation>
</comment>
<dbReference type="Gene3D" id="1.20.870.10">
    <property type="entry name" value="Son of sevenless (SoS) protein Chain: S domain 1"/>
    <property type="match status" value="1"/>
</dbReference>
<evidence type="ECO:0000313" key="14">
    <source>
        <dbReference type="Proteomes" id="UP000664991"/>
    </source>
</evidence>
<feature type="compositionally biased region" description="Basic and acidic residues" evidence="12">
    <location>
        <begin position="110"/>
        <end position="121"/>
    </location>
</feature>
<feature type="binding site" evidence="10">
    <location>
        <begin position="378"/>
        <end position="380"/>
    </location>
    <ligand>
        <name>UDP-N-acetyl-alpha-D-galactosamine</name>
        <dbReference type="ChEBI" id="CHEBI:67138"/>
    </ligand>
</feature>
<feature type="active site" description="Nucleophile" evidence="9">
    <location>
        <position position="561"/>
    </location>
</feature>
<evidence type="ECO:0000256" key="4">
    <source>
        <dbReference type="ARBA" id="ARBA00022679"/>
    </source>
</evidence>
<dbReference type="InterPro" id="IPR005076">
    <property type="entry name" value="Glyco_trans_6"/>
</dbReference>
<dbReference type="GO" id="GO:0005794">
    <property type="term" value="C:Golgi apparatus"/>
    <property type="evidence" value="ECO:0007669"/>
    <property type="project" value="TreeGrafter"/>
</dbReference>
<evidence type="ECO:0000256" key="1">
    <source>
        <dbReference type="ARBA" id="ARBA00004606"/>
    </source>
</evidence>
<reference evidence="13 14" key="1">
    <citation type="submission" date="2020-12" db="EMBL/GenBank/DDBJ databases">
        <title>De novo assembly of Tibetan sheep genome.</title>
        <authorList>
            <person name="Li X."/>
        </authorList>
    </citation>
    <scope>NUCLEOTIDE SEQUENCE [LARGE SCALE GENOMIC DNA]</scope>
    <source>
        <tissue evidence="13">Heart</tissue>
    </source>
</reference>
<feature type="region of interest" description="Disordered" evidence="12">
    <location>
        <begin position="156"/>
        <end position="179"/>
    </location>
</feature>
<proteinExistence type="inferred from homology"/>
<dbReference type="AlphaFoldDB" id="A0A836D2X4"/>
<evidence type="ECO:0000256" key="7">
    <source>
        <dbReference type="ARBA" id="ARBA00022989"/>
    </source>
</evidence>
<evidence type="ECO:0000256" key="2">
    <source>
        <dbReference type="ARBA" id="ARBA00010413"/>
    </source>
</evidence>
<feature type="binding site" evidence="11">
    <location>
        <position position="469"/>
    </location>
    <ligand>
        <name>Mn(2+)</name>
        <dbReference type="ChEBI" id="CHEBI:29035"/>
    </ligand>
</feature>
<evidence type="ECO:0000256" key="11">
    <source>
        <dbReference type="PIRSR" id="PIRSR605076-3"/>
    </source>
</evidence>
<dbReference type="PANTHER" id="PTHR10462:SF49">
    <property type="entry name" value="GLOBOSIDE ALPHA-1,3-N-ACETYLGALACTOSAMINYLTRANSFERASE 1"/>
    <property type="match status" value="1"/>
</dbReference>
<feature type="region of interest" description="Disordered" evidence="12">
    <location>
        <begin position="64"/>
        <end position="135"/>
    </location>
</feature>
<gene>
    <name evidence="13" type="ORF">JEQ12_013440</name>
</gene>
<feature type="compositionally biased region" description="Polar residues" evidence="12">
    <location>
        <begin position="96"/>
        <end position="107"/>
    </location>
</feature>
<comment type="caution">
    <text evidence="13">The sequence shown here is derived from an EMBL/GenBank/DDBJ whole genome shotgun (WGS) entry which is preliminary data.</text>
</comment>
<keyword evidence="8" id="KW-0472">Membrane</keyword>